<reference evidence="1 2" key="1">
    <citation type="submission" date="2017-03" db="EMBL/GenBank/DDBJ databases">
        <title>Draft genome sequence of Streptomyces scabrisporus NF3, endophyte isolated from Amphipterygium adstringens.</title>
        <authorList>
            <person name="Vazquez M."/>
            <person name="Ceapa C.D."/>
            <person name="Rodriguez Luna D."/>
            <person name="Sanchez Esquivel S."/>
        </authorList>
    </citation>
    <scope>NUCLEOTIDE SEQUENCE [LARGE SCALE GENOMIC DNA]</scope>
    <source>
        <strain evidence="1 2">NF3</strain>
    </source>
</reference>
<gene>
    <name evidence="1" type="ORF">B4N89_45115</name>
</gene>
<name>A0A1T3NIQ3_9ACTN</name>
<evidence type="ECO:0000313" key="1">
    <source>
        <dbReference type="EMBL" id="OPC76672.1"/>
    </source>
</evidence>
<proteinExistence type="predicted"/>
<accession>A0A1T3NIQ3</accession>
<dbReference type="EMBL" id="MWQN01000005">
    <property type="protein sequence ID" value="OPC76672.1"/>
    <property type="molecule type" value="Genomic_DNA"/>
</dbReference>
<protein>
    <submittedName>
        <fullName evidence="1">Uncharacterized protein</fullName>
    </submittedName>
</protein>
<comment type="caution">
    <text evidence="1">The sequence shown here is derived from an EMBL/GenBank/DDBJ whole genome shotgun (WGS) entry which is preliminary data.</text>
</comment>
<dbReference type="Proteomes" id="UP000190037">
    <property type="component" value="Unassembled WGS sequence"/>
</dbReference>
<evidence type="ECO:0000313" key="2">
    <source>
        <dbReference type="Proteomes" id="UP000190037"/>
    </source>
</evidence>
<dbReference type="AlphaFoldDB" id="A0A1T3NIQ3"/>
<organism evidence="1 2">
    <name type="scientific">Embleya scabrispora</name>
    <dbReference type="NCBI Taxonomy" id="159449"/>
    <lineage>
        <taxon>Bacteria</taxon>
        <taxon>Bacillati</taxon>
        <taxon>Actinomycetota</taxon>
        <taxon>Actinomycetes</taxon>
        <taxon>Kitasatosporales</taxon>
        <taxon>Streptomycetaceae</taxon>
        <taxon>Embleya</taxon>
    </lineage>
</organism>
<sequence length="117" mass="12535">MTQAGQRAEEFLRAYVADRSGDADARLRHLRDLSTPEFGATLRSAPSNPSFHPATTPAPTAVRGRWSHLSEQSLILLADVDIAEAPSALFTLTLVRQGDTWVASALSIGHVGDLGAR</sequence>
<keyword evidence="2" id="KW-1185">Reference proteome</keyword>